<evidence type="ECO:0000313" key="4">
    <source>
        <dbReference type="Proteomes" id="UP000217792"/>
    </source>
</evidence>
<dbReference type="EMBL" id="AP014880">
    <property type="protein sequence ID" value="BAW16474.1"/>
    <property type="molecule type" value="Genomic_DNA"/>
</dbReference>
<dbReference type="InterPro" id="IPR038729">
    <property type="entry name" value="Rad50/SbcC_AAA"/>
</dbReference>
<feature type="coiled-coil region" evidence="1">
    <location>
        <begin position="264"/>
        <end position="312"/>
    </location>
</feature>
<dbReference type="RefSeq" id="WP_096362588.1">
    <property type="nucleotide sequence ID" value="NZ_AP014880.1"/>
</dbReference>
<protein>
    <submittedName>
        <fullName evidence="3">Nucleoside triphosphate hydrolase</fullName>
    </submittedName>
</protein>
<dbReference type="GO" id="GO:0006302">
    <property type="term" value="P:double-strand break repair"/>
    <property type="evidence" value="ECO:0007669"/>
    <property type="project" value="InterPro"/>
</dbReference>
<feature type="domain" description="Rad50/SbcC-type AAA" evidence="2">
    <location>
        <begin position="13"/>
        <end position="311"/>
    </location>
</feature>
<evidence type="ECO:0000259" key="2">
    <source>
        <dbReference type="Pfam" id="PF13476"/>
    </source>
</evidence>
<dbReference type="Gene3D" id="3.40.50.300">
    <property type="entry name" value="P-loop containing nucleotide triphosphate hydrolases"/>
    <property type="match status" value="2"/>
</dbReference>
<dbReference type="PANTHER" id="PTHR32182:SF0">
    <property type="entry name" value="DNA REPLICATION AND REPAIR PROTEIN RECF"/>
    <property type="match status" value="1"/>
</dbReference>
<gene>
    <name evidence="3" type="ORF">SITYG_04880</name>
</gene>
<dbReference type="GO" id="GO:0016887">
    <property type="term" value="F:ATP hydrolysis activity"/>
    <property type="evidence" value="ECO:0007669"/>
    <property type="project" value="InterPro"/>
</dbReference>
<sequence>MIEFNYYLPKIKRLKIENFDLYQCPLEIEMSDKLNIIFGTNGLGKTTLLNIIQYSIIGPYKGKVEVRNYKDQQKSRRPMFEKDYFKNRMQLPSNKAVVEVEFSIANDTFLTRHSLYSHRLISFSINGEKNEEKEKELDYEKYERKYFSSSNDSQLSESLINKYHEAVIKSSGFPDINSFILMMTEIMFFSEARNFAFWDENLSKLVLSKFMPREKYFEYSETQKLIKKYDSQSRLKSYKMSMVKDFLGEDLNKTPEEEYSIEDLEKVESKIKIINKKVDEARELLNRRNKERVQNRSEADKLRTEIGELEKKWYGNIFPSSYQEFYDKFVPVINSGMCPFCGANHIEFNTDILQCFFCKSTIHISTETDLTVIEINQKNLQIRKKKLDLIYEQLKNEIDNIKESIRSEESKLLKITDEQLKIKRKIDIISNDNIIKYRQLEREKEHYLNLLEKTKQKEVRLANDIDLSIKKVFKNFSKIFYKYAYSFLGNDSKIRLELVGSGENTLFKFYLNNSPRESEESLSESQRIFVDMAFRLATLEFFHKDTYFMSETPDSTLDYFFEGHAVDTFNSYIKSGNTLFLSANARNSSLVSLLIKKNSDTIKIINLLEISRLANEHYKDIEELDIYKLLRR</sequence>
<name>A0AAD1C6J5_STRIT</name>
<keyword evidence="1" id="KW-0175">Coiled coil</keyword>
<dbReference type="Proteomes" id="UP000217792">
    <property type="component" value="Chromosome"/>
</dbReference>
<dbReference type="InterPro" id="IPR027417">
    <property type="entry name" value="P-loop_NTPase"/>
</dbReference>
<organism evidence="3 4">
    <name type="scientific">Streptococcus intermedius</name>
    <dbReference type="NCBI Taxonomy" id="1338"/>
    <lineage>
        <taxon>Bacteria</taxon>
        <taxon>Bacillati</taxon>
        <taxon>Bacillota</taxon>
        <taxon>Bacilli</taxon>
        <taxon>Lactobacillales</taxon>
        <taxon>Streptococcaceae</taxon>
        <taxon>Streptococcus</taxon>
        <taxon>Streptococcus anginosus group</taxon>
    </lineage>
</organism>
<keyword evidence="3" id="KW-0378">Hydrolase</keyword>
<evidence type="ECO:0000313" key="3">
    <source>
        <dbReference type="EMBL" id="BAW16474.1"/>
    </source>
</evidence>
<proteinExistence type="predicted"/>
<feature type="coiled-coil region" evidence="1">
    <location>
        <begin position="377"/>
        <end position="457"/>
    </location>
</feature>
<dbReference type="PANTHER" id="PTHR32182">
    <property type="entry name" value="DNA REPLICATION AND REPAIR PROTEIN RECF"/>
    <property type="match status" value="1"/>
</dbReference>
<reference evidence="3 4" key="1">
    <citation type="journal article" date="2017" name="Infect. Immun.">
        <title>Characterization of the Pathogenicity of Streptococcus intermedius TYG1620 Isolated from a Human Brain Abscess Based on the Complete Genome Sequence with Transcriptome Analysis and Transposon Mutagenesis in a Murine Subcutaneous Abscess Model.</title>
        <authorList>
            <person name="Hasegawa N."/>
            <person name="Sekizuka T."/>
            <person name="Sugi Y."/>
            <person name="Kawakami N."/>
            <person name="Ogasawara Y."/>
            <person name="Kato K."/>
            <person name="Yamashita A."/>
            <person name="Takeuchi F."/>
            <person name="Kuroda M."/>
        </authorList>
    </citation>
    <scope>NUCLEOTIDE SEQUENCE [LARGE SCALE GENOMIC DNA]</scope>
    <source>
        <strain evidence="3 4">TYG1620</strain>
    </source>
</reference>
<evidence type="ECO:0000256" key="1">
    <source>
        <dbReference type="SAM" id="Coils"/>
    </source>
</evidence>
<accession>A0AAD1C6J5</accession>
<dbReference type="Pfam" id="PF13476">
    <property type="entry name" value="AAA_23"/>
    <property type="match status" value="1"/>
</dbReference>
<dbReference type="AlphaFoldDB" id="A0AAD1C6J5"/>
<dbReference type="GO" id="GO:0000731">
    <property type="term" value="P:DNA synthesis involved in DNA repair"/>
    <property type="evidence" value="ECO:0007669"/>
    <property type="project" value="TreeGrafter"/>
</dbReference>
<dbReference type="SUPFAM" id="SSF52540">
    <property type="entry name" value="P-loop containing nucleoside triphosphate hydrolases"/>
    <property type="match status" value="2"/>
</dbReference>